<reference evidence="1" key="1">
    <citation type="submission" date="2019-10" db="EMBL/GenBank/DDBJ databases">
        <authorList>
            <consortium name="DOE Joint Genome Institute"/>
            <person name="Kuo A."/>
            <person name="Miyauchi S."/>
            <person name="Kiss E."/>
            <person name="Drula E."/>
            <person name="Kohler A."/>
            <person name="Sanchez-Garcia M."/>
            <person name="Andreopoulos B."/>
            <person name="Barry K.W."/>
            <person name="Bonito G."/>
            <person name="Buee M."/>
            <person name="Carver A."/>
            <person name="Chen C."/>
            <person name="Cichocki N."/>
            <person name="Clum A."/>
            <person name="Culley D."/>
            <person name="Crous P.W."/>
            <person name="Fauchery L."/>
            <person name="Girlanda M."/>
            <person name="Hayes R."/>
            <person name="Keri Z."/>
            <person name="Labutti K."/>
            <person name="Lipzen A."/>
            <person name="Lombard V."/>
            <person name="Magnuson J."/>
            <person name="Maillard F."/>
            <person name="Morin E."/>
            <person name="Murat C."/>
            <person name="Nolan M."/>
            <person name="Ohm R."/>
            <person name="Pangilinan J."/>
            <person name="Pereira M."/>
            <person name="Perotto S."/>
            <person name="Peter M."/>
            <person name="Riley R."/>
            <person name="Sitrit Y."/>
            <person name="Stielow B."/>
            <person name="Szollosi G."/>
            <person name="Zifcakova L."/>
            <person name="Stursova M."/>
            <person name="Spatafora J.W."/>
            <person name="Tedersoo L."/>
            <person name="Vaario L.-M."/>
            <person name="Yamada A."/>
            <person name="Yan M."/>
            <person name="Wang P."/>
            <person name="Xu J."/>
            <person name="Bruns T."/>
            <person name="Baldrian P."/>
            <person name="Vilgalys R."/>
            <person name="Henrissat B."/>
            <person name="Grigoriev I.V."/>
            <person name="Hibbett D."/>
            <person name="Nagy L.G."/>
            <person name="Martin F.M."/>
        </authorList>
    </citation>
    <scope>NUCLEOTIDE SEQUENCE</scope>
    <source>
        <strain evidence="1">P2</strain>
    </source>
</reference>
<dbReference type="EMBL" id="MU117976">
    <property type="protein sequence ID" value="KAF9651356.1"/>
    <property type="molecule type" value="Genomic_DNA"/>
</dbReference>
<proteinExistence type="predicted"/>
<evidence type="ECO:0000313" key="2">
    <source>
        <dbReference type="Proteomes" id="UP000886501"/>
    </source>
</evidence>
<keyword evidence="2" id="KW-1185">Reference proteome</keyword>
<sequence length="114" mass="12315">MHGFSAFTHGHSTPLSPPSCLPPTPSSALCLPSHFLPLTTVCPCTCVSLQVVWIAFQPDLAQQFSPFIGPVSIFLYLHPLALGTRTRTRNNGFVIILSPSPFVVLLRNVGSVML</sequence>
<evidence type="ECO:0000313" key="1">
    <source>
        <dbReference type="EMBL" id="KAF9651356.1"/>
    </source>
</evidence>
<comment type="caution">
    <text evidence="1">The sequence shown here is derived from an EMBL/GenBank/DDBJ whole genome shotgun (WGS) entry which is preliminary data.</text>
</comment>
<reference evidence="1" key="2">
    <citation type="journal article" date="2020" name="Nat. Commun.">
        <title>Large-scale genome sequencing of mycorrhizal fungi provides insights into the early evolution of symbiotic traits.</title>
        <authorList>
            <person name="Miyauchi S."/>
            <person name="Kiss E."/>
            <person name="Kuo A."/>
            <person name="Drula E."/>
            <person name="Kohler A."/>
            <person name="Sanchez-Garcia M."/>
            <person name="Morin E."/>
            <person name="Andreopoulos B."/>
            <person name="Barry K.W."/>
            <person name="Bonito G."/>
            <person name="Buee M."/>
            <person name="Carver A."/>
            <person name="Chen C."/>
            <person name="Cichocki N."/>
            <person name="Clum A."/>
            <person name="Culley D."/>
            <person name="Crous P.W."/>
            <person name="Fauchery L."/>
            <person name="Girlanda M."/>
            <person name="Hayes R.D."/>
            <person name="Keri Z."/>
            <person name="LaButti K."/>
            <person name="Lipzen A."/>
            <person name="Lombard V."/>
            <person name="Magnuson J."/>
            <person name="Maillard F."/>
            <person name="Murat C."/>
            <person name="Nolan M."/>
            <person name="Ohm R.A."/>
            <person name="Pangilinan J."/>
            <person name="Pereira M.F."/>
            <person name="Perotto S."/>
            <person name="Peter M."/>
            <person name="Pfister S."/>
            <person name="Riley R."/>
            <person name="Sitrit Y."/>
            <person name="Stielow J.B."/>
            <person name="Szollosi G."/>
            <person name="Zifcakova L."/>
            <person name="Stursova M."/>
            <person name="Spatafora J.W."/>
            <person name="Tedersoo L."/>
            <person name="Vaario L.M."/>
            <person name="Yamada A."/>
            <person name="Yan M."/>
            <person name="Wang P."/>
            <person name="Xu J."/>
            <person name="Bruns T."/>
            <person name="Baldrian P."/>
            <person name="Vilgalys R."/>
            <person name="Dunand C."/>
            <person name="Henrissat B."/>
            <person name="Grigoriev I.V."/>
            <person name="Hibbett D."/>
            <person name="Nagy L.G."/>
            <person name="Martin F.M."/>
        </authorList>
    </citation>
    <scope>NUCLEOTIDE SEQUENCE</scope>
    <source>
        <strain evidence="1">P2</strain>
    </source>
</reference>
<gene>
    <name evidence="1" type="ORF">BDM02DRAFT_861735</name>
</gene>
<name>A0ACB6ZPK3_THEGA</name>
<accession>A0ACB6ZPK3</accession>
<dbReference type="Proteomes" id="UP000886501">
    <property type="component" value="Unassembled WGS sequence"/>
</dbReference>
<organism evidence="1 2">
    <name type="scientific">Thelephora ganbajun</name>
    <name type="common">Ganba fungus</name>
    <dbReference type="NCBI Taxonomy" id="370292"/>
    <lineage>
        <taxon>Eukaryota</taxon>
        <taxon>Fungi</taxon>
        <taxon>Dikarya</taxon>
        <taxon>Basidiomycota</taxon>
        <taxon>Agaricomycotina</taxon>
        <taxon>Agaricomycetes</taxon>
        <taxon>Thelephorales</taxon>
        <taxon>Thelephoraceae</taxon>
        <taxon>Thelephora</taxon>
    </lineage>
</organism>
<protein>
    <submittedName>
        <fullName evidence="1">Uncharacterized protein</fullName>
    </submittedName>
</protein>